<dbReference type="GO" id="GO:0005829">
    <property type="term" value="C:cytosol"/>
    <property type="evidence" value="ECO:0007669"/>
    <property type="project" value="TreeGrafter"/>
</dbReference>
<evidence type="ECO:0000256" key="1">
    <source>
        <dbReference type="ARBA" id="ARBA00008987"/>
    </source>
</evidence>
<dbReference type="SUPFAM" id="SSF52833">
    <property type="entry name" value="Thioredoxin-like"/>
    <property type="match status" value="1"/>
</dbReference>
<organism evidence="9 10">
    <name type="scientific">Pseudoalteromonas peptidolytica F12-50-A1</name>
    <dbReference type="NCBI Taxonomy" id="1315280"/>
    <lineage>
        <taxon>Bacteria</taxon>
        <taxon>Pseudomonadati</taxon>
        <taxon>Pseudomonadota</taxon>
        <taxon>Gammaproteobacteria</taxon>
        <taxon>Alteromonadales</taxon>
        <taxon>Pseudoalteromonadaceae</taxon>
        <taxon>Pseudoalteromonas</taxon>
    </lineage>
</organism>
<dbReference type="InterPro" id="IPR013766">
    <property type="entry name" value="Thioredoxin_domain"/>
</dbReference>
<comment type="caution">
    <text evidence="9">The sequence shown here is derived from an EMBL/GenBank/DDBJ whole genome shotgun (WGS) entry which is preliminary data.</text>
</comment>
<name>A0A8I0MYM9_9GAMM</name>
<dbReference type="PANTHER" id="PTHR45663:SF11">
    <property type="entry name" value="GEO12009P1"/>
    <property type="match status" value="1"/>
</dbReference>
<dbReference type="GO" id="GO:0045454">
    <property type="term" value="P:cell redox homeostasis"/>
    <property type="evidence" value="ECO:0007669"/>
    <property type="project" value="TreeGrafter"/>
</dbReference>
<evidence type="ECO:0000256" key="4">
    <source>
        <dbReference type="ARBA" id="ARBA00023157"/>
    </source>
</evidence>
<evidence type="ECO:0000256" key="2">
    <source>
        <dbReference type="ARBA" id="ARBA00022448"/>
    </source>
</evidence>
<evidence type="ECO:0000256" key="7">
    <source>
        <dbReference type="PIRSR" id="PIRSR000077-4"/>
    </source>
</evidence>
<dbReference type="InterPro" id="IPR005746">
    <property type="entry name" value="Thioredoxin"/>
</dbReference>
<evidence type="ECO:0000256" key="3">
    <source>
        <dbReference type="ARBA" id="ARBA00022982"/>
    </source>
</evidence>
<dbReference type="PROSITE" id="PS00194">
    <property type="entry name" value="THIOREDOXIN_1"/>
    <property type="match status" value="1"/>
</dbReference>
<dbReference type="Pfam" id="PF00085">
    <property type="entry name" value="Thioredoxin"/>
    <property type="match status" value="1"/>
</dbReference>
<dbReference type="PROSITE" id="PS51352">
    <property type="entry name" value="THIOREDOXIN_2"/>
    <property type="match status" value="1"/>
</dbReference>
<evidence type="ECO:0000259" key="8">
    <source>
        <dbReference type="PROSITE" id="PS51352"/>
    </source>
</evidence>
<dbReference type="RefSeq" id="WP_147388888.1">
    <property type="nucleotide sequence ID" value="NZ_AQHF01000028.1"/>
</dbReference>
<comment type="similarity">
    <text evidence="1 6">Belongs to the thioredoxin family.</text>
</comment>
<dbReference type="Gene3D" id="3.40.30.10">
    <property type="entry name" value="Glutaredoxin"/>
    <property type="match status" value="1"/>
</dbReference>
<accession>A0A8I0MYM9</accession>
<evidence type="ECO:0000256" key="5">
    <source>
        <dbReference type="ARBA" id="ARBA00023284"/>
    </source>
</evidence>
<proteinExistence type="inferred from homology"/>
<gene>
    <name evidence="9" type="ORF">PPEP_a4280</name>
</gene>
<dbReference type="EMBL" id="AQHF01000028">
    <property type="protein sequence ID" value="MBE0347903.1"/>
    <property type="molecule type" value="Genomic_DNA"/>
</dbReference>
<dbReference type="PANTHER" id="PTHR45663">
    <property type="entry name" value="GEO12009P1"/>
    <property type="match status" value="1"/>
</dbReference>
<keyword evidence="2" id="KW-0813">Transport</keyword>
<reference evidence="9 10" key="1">
    <citation type="submission" date="2015-06" db="EMBL/GenBank/DDBJ databases">
        <title>Genome sequence of Pseudoalteromonas peptidolytica.</title>
        <authorList>
            <person name="Xie B.-B."/>
            <person name="Rong J.-C."/>
            <person name="Qin Q.-L."/>
            <person name="Zhang Y.-Z."/>
        </authorList>
    </citation>
    <scope>NUCLEOTIDE SEQUENCE [LARGE SCALE GENOMIC DNA]</scope>
    <source>
        <strain evidence="9 10">F12-50-A1</strain>
    </source>
</reference>
<keyword evidence="3" id="KW-0249">Electron transport</keyword>
<dbReference type="AlphaFoldDB" id="A0A8I0MYM9"/>
<dbReference type="InterPro" id="IPR036249">
    <property type="entry name" value="Thioredoxin-like_sf"/>
</dbReference>
<keyword evidence="5 7" id="KW-0676">Redox-active center</keyword>
<dbReference type="GO" id="GO:0015035">
    <property type="term" value="F:protein-disulfide reductase activity"/>
    <property type="evidence" value="ECO:0007669"/>
    <property type="project" value="InterPro"/>
</dbReference>
<evidence type="ECO:0000313" key="10">
    <source>
        <dbReference type="Proteomes" id="UP000660708"/>
    </source>
</evidence>
<evidence type="ECO:0000256" key="6">
    <source>
        <dbReference type="PIRNR" id="PIRNR000077"/>
    </source>
</evidence>
<dbReference type="Proteomes" id="UP000660708">
    <property type="component" value="Unassembled WGS sequence"/>
</dbReference>
<keyword evidence="4 7" id="KW-1015">Disulfide bond</keyword>
<dbReference type="CDD" id="cd02947">
    <property type="entry name" value="TRX_family"/>
    <property type="match status" value="1"/>
</dbReference>
<dbReference type="PIRSF" id="PIRSF000077">
    <property type="entry name" value="Thioredoxin"/>
    <property type="match status" value="1"/>
</dbReference>
<evidence type="ECO:0000313" key="9">
    <source>
        <dbReference type="EMBL" id="MBE0347903.1"/>
    </source>
</evidence>
<protein>
    <recommendedName>
        <fullName evidence="6">Thioredoxin</fullName>
    </recommendedName>
</protein>
<dbReference type="InterPro" id="IPR017937">
    <property type="entry name" value="Thioredoxin_CS"/>
</dbReference>
<keyword evidence="10" id="KW-1185">Reference proteome</keyword>
<feature type="domain" description="Thioredoxin" evidence="8">
    <location>
        <begin position="1"/>
        <end position="106"/>
    </location>
</feature>
<sequence>MSNIQYATNENVHTLINQGYTLVAYYAPWCGPCKQLGLALEALPDTLTQHLTIVKVNIDECGDALKNASVDVIPTLHFMLNGNVIEKNIGAVIKPKLMQRIAKEIHC</sequence>
<feature type="disulfide bond" description="Redox-active" evidence="7">
    <location>
        <begin position="30"/>
        <end position="33"/>
    </location>
</feature>